<feature type="chain" id="PRO_5027042797" evidence="6">
    <location>
        <begin position="17"/>
        <end position="478"/>
    </location>
</feature>
<dbReference type="PROSITE" id="PS50835">
    <property type="entry name" value="IG_LIKE"/>
    <property type="match status" value="1"/>
</dbReference>
<keyword evidence="2" id="KW-0677">Repeat</keyword>
<gene>
    <name evidence="10" type="primary">LOC112052913</name>
</gene>
<dbReference type="InterPro" id="IPR000436">
    <property type="entry name" value="Sushi_SCR_CCP_dom"/>
</dbReference>
<dbReference type="AlphaFoldDB" id="A0A6J1NJK0"/>
<dbReference type="InterPro" id="IPR007110">
    <property type="entry name" value="Ig-like_dom"/>
</dbReference>
<dbReference type="PANTHER" id="PTHR19325">
    <property type="entry name" value="COMPLEMENT COMPONENT-RELATED SUSHI DOMAIN-CONTAINING"/>
    <property type="match status" value="1"/>
</dbReference>
<dbReference type="InterPro" id="IPR013151">
    <property type="entry name" value="Immunoglobulin_dom"/>
</dbReference>
<feature type="signal peptide" evidence="6">
    <location>
        <begin position="1"/>
        <end position="16"/>
    </location>
</feature>
<dbReference type="Pfam" id="PF00047">
    <property type="entry name" value="ig"/>
    <property type="match status" value="1"/>
</dbReference>
<evidence type="ECO:0000256" key="1">
    <source>
        <dbReference type="ARBA" id="ARBA00022659"/>
    </source>
</evidence>
<evidence type="ECO:0000256" key="2">
    <source>
        <dbReference type="ARBA" id="ARBA00022737"/>
    </source>
</evidence>
<evidence type="ECO:0000259" key="8">
    <source>
        <dbReference type="PROSITE" id="PS50923"/>
    </source>
</evidence>
<dbReference type="CDD" id="cd00033">
    <property type="entry name" value="CCP"/>
    <property type="match status" value="4"/>
</dbReference>
<keyword evidence="6" id="KW-0732">Signal</keyword>
<evidence type="ECO:0000256" key="6">
    <source>
        <dbReference type="SAM" id="SignalP"/>
    </source>
</evidence>
<feature type="domain" description="Sushi" evidence="8">
    <location>
        <begin position="97"/>
        <end position="163"/>
    </location>
</feature>
<evidence type="ECO:0000256" key="4">
    <source>
        <dbReference type="ARBA" id="ARBA00023180"/>
    </source>
</evidence>
<keyword evidence="9" id="KW-1185">Reference proteome</keyword>
<feature type="domain" description="Ig-like" evidence="7">
    <location>
        <begin position="176"/>
        <end position="273"/>
    </location>
</feature>
<dbReference type="PANTHER" id="PTHR19325:SF575">
    <property type="entry name" value="LOCOMOTION-RELATED PROTEIN HIKARU GENKI"/>
    <property type="match status" value="1"/>
</dbReference>
<feature type="domain" description="Sushi" evidence="8">
    <location>
        <begin position="274"/>
        <end position="332"/>
    </location>
</feature>
<dbReference type="SUPFAM" id="SSF57535">
    <property type="entry name" value="Complement control module/SCR domain"/>
    <property type="match status" value="4"/>
</dbReference>
<feature type="disulfide bond" evidence="5">
    <location>
        <begin position="362"/>
        <end position="389"/>
    </location>
</feature>
<protein>
    <submittedName>
        <fullName evidence="10">Locomotion-related protein Hikaru genki</fullName>
    </submittedName>
</protein>
<feature type="domain" description="Sushi" evidence="8">
    <location>
        <begin position="333"/>
        <end position="391"/>
    </location>
</feature>
<dbReference type="Proteomes" id="UP001652582">
    <property type="component" value="Chromosome Z"/>
</dbReference>
<dbReference type="InterPro" id="IPR036179">
    <property type="entry name" value="Ig-like_dom_sf"/>
</dbReference>
<dbReference type="RefSeq" id="XP_023947925.1">
    <property type="nucleotide sequence ID" value="XM_024092157.2"/>
</dbReference>
<comment type="caution">
    <text evidence="5">Lacks conserved residue(s) required for the propagation of feature annotation.</text>
</comment>
<dbReference type="Pfam" id="PF00084">
    <property type="entry name" value="Sushi"/>
    <property type="match status" value="3"/>
</dbReference>
<dbReference type="GeneID" id="112052913"/>
<dbReference type="SMART" id="SM00032">
    <property type="entry name" value="CCP"/>
    <property type="match status" value="4"/>
</dbReference>
<dbReference type="SUPFAM" id="SSF48726">
    <property type="entry name" value="Immunoglobulin"/>
    <property type="match status" value="1"/>
</dbReference>
<evidence type="ECO:0000256" key="3">
    <source>
        <dbReference type="ARBA" id="ARBA00023157"/>
    </source>
</evidence>
<keyword evidence="4" id="KW-0325">Glycoprotein</keyword>
<keyword evidence="3 5" id="KW-1015">Disulfide bond</keyword>
<dbReference type="KEGG" id="bany:112052913"/>
<evidence type="ECO:0000256" key="5">
    <source>
        <dbReference type="PROSITE-ProRule" id="PRU00302"/>
    </source>
</evidence>
<name>A0A6J1NJK0_BICAN</name>
<dbReference type="SMART" id="SM00409">
    <property type="entry name" value="IG"/>
    <property type="match status" value="1"/>
</dbReference>
<evidence type="ECO:0000313" key="9">
    <source>
        <dbReference type="Proteomes" id="UP001652582"/>
    </source>
</evidence>
<dbReference type="OrthoDB" id="6127264at2759"/>
<evidence type="ECO:0000313" key="10">
    <source>
        <dbReference type="RefSeq" id="XP_023947925.1"/>
    </source>
</evidence>
<sequence length="478" mass="52311">MNRLLLITLFFSFALCEDDKLLADDFKCSLPDVTSIDANLDIHRFRQDFAKVSEVKFPGLIGPLNERLICKIKCVDGNWVGPLCSPTQNGRFQPILRECLFTSQNPNLYVTYKNKTVLNDTWYPHGSELITRCADFGLYKILGDQSTVCDNGVWSNKLPTCIPTSVLTNYTGGAPPTIQFTVAAGSAVVDARGELLIYPGSTVWLDCLWPRGGDAPEWTWSNPAKNTVNWSGREGEGDHFRVTLTRATPRHGGSYTCTAPGGSTNTAFVKVVNIVCPPRVSASPHLRTHAQGTRLGSAIQYSCKEGYHLKGSAIANCMGDGQWSTAAPTCEAIVCPELRAAGSFTHLSDYNKSVGGRAVIACAWGYRLVGAPGLECEPDGRWSDAVPTCVPIYCPEPPNVPELGRLTKTHPPRDGKHPVGHLLLYYCEAGYQLVGENSIVCTESGFWSHPPPFCMRPSEVRKSDTIVVDNITFVNFNE</sequence>
<dbReference type="InterPro" id="IPR050350">
    <property type="entry name" value="Compl-Cell_Adhes-Reg"/>
</dbReference>
<feature type="disulfide bond" evidence="5">
    <location>
        <begin position="303"/>
        <end position="330"/>
    </location>
</feature>
<reference evidence="10" key="1">
    <citation type="submission" date="2025-08" db="UniProtKB">
        <authorList>
            <consortium name="RefSeq"/>
        </authorList>
    </citation>
    <scope>IDENTIFICATION</scope>
</reference>
<dbReference type="InterPro" id="IPR013783">
    <property type="entry name" value="Ig-like_fold"/>
</dbReference>
<accession>A0A6J1NJK0</accession>
<dbReference type="Gene3D" id="2.10.70.10">
    <property type="entry name" value="Complement Module, domain 1"/>
    <property type="match status" value="4"/>
</dbReference>
<dbReference type="Gene3D" id="2.60.40.10">
    <property type="entry name" value="Immunoglobulins"/>
    <property type="match status" value="1"/>
</dbReference>
<feature type="domain" description="Sushi" evidence="8">
    <location>
        <begin position="392"/>
        <end position="456"/>
    </location>
</feature>
<dbReference type="PROSITE" id="PS50923">
    <property type="entry name" value="SUSHI"/>
    <property type="match status" value="4"/>
</dbReference>
<dbReference type="CTD" id="35949"/>
<keyword evidence="1 5" id="KW-0768">Sushi</keyword>
<feature type="disulfide bond" evidence="5">
    <location>
        <begin position="427"/>
        <end position="454"/>
    </location>
</feature>
<dbReference type="InterPro" id="IPR003599">
    <property type="entry name" value="Ig_sub"/>
</dbReference>
<proteinExistence type="predicted"/>
<evidence type="ECO:0000259" key="7">
    <source>
        <dbReference type="PROSITE" id="PS50835"/>
    </source>
</evidence>
<organism evidence="9 10">
    <name type="scientific">Bicyclus anynana</name>
    <name type="common">Squinting bush brown butterfly</name>
    <dbReference type="NCBI Taxonomy" id="110368"/>
    <lineage>
        <taxon>Eukaryota</taxon>
        <taxon>Metazoa</taxon>
        <taxon>Ecdysozoa</taxon>
        <taxon>Arthropoda</taxon>
        <taxon>Hexapoda</taxon>
        <taxon>Insecta</taxon>
        <taxon>Pterygota</taxon>
        <taxon>Neoptera</taxon>
        <taxon>Endopterygota</taxon>
        <taxon>Lepidoptera</taxon>
        <taxon>Glossata</taxon>
        <taxon>Ditrysia</taxon>
        <taxon>Papilionoidea</taxon>
        <taxon>Nymphalidae</taxon>
        <taxon>Satyrinae</taxon>
        <taxon>Satyrini</taxon>
        <taxon>Mycalesina</taxon>
        <taxon>Bicyclus</taxon>
    </lineage>
</organism>
<dbReference type="InterPro" id="IPR035976">
    <property type="entry name" value="Sushi/SCR/CCP_sf"/>
</dbReference>